<keyword evidence="1" id="KW-0812">Transmembrane</keyword>
<dbReference type="PANTHER" id="PTHR14549:SF2">
    <property type="entry name" value="TRANSMEMBRANE PROTEIN 223"/>
    <property type="match status" value="1"/>
</dbReference>
<dbReference type="EMBL" id="OV725080">
    <property type="protein sequence ID" value="CAH1398290.1"/>
    <property type="molecule type" value="Genomic_DNA"/>
</dbReference>
<protein>
    <recommendedName>
        <fullName evidence="4">Transmembrane protein 223</fullName>
    </recommendedName>
</protein>
<evidence type="ECO:0000313" key="2">
    <source>
        <dbReference type="EMBL" id="CAH1398290.1"/>
    </source>
</evidence>
<organism evidence="2 3">
    <name type="scientific">Nezara viridula</name>
    <name type="common">Southern green stink bug</name>
    <name type="synonym">Cimex viridulus</name>
    <dbReference type="NCBI Taxonomy" id="85310"/>
    <lineage>
        <taxon>Eukaryota</taxon>
        <taxon>Metazoa</taxon>
        <taxon>Ecdysozoa</taxon>
        <taxon>Arthropoda</taxon>
        <taxon>Hexapoda</taxon>
        <taxon>Insecta</taxon>
        <taxon>Pterygota</taxon>
        <taxon>Neoptera</taxon>
        <taxon>Paraneoptera</taxon>
        <taxon>Hemiptera</taxon>
        <taxon>Heteroptera</taxon>
        <taxon>Panheteroptera</taxon>
        <taxon>Pentatomomorpha</taxon>
        <taxon>Pentatomoidea</taxon>
        <taxon>Pentatomidae</taxon>
        <taxon>Pentatominae</taxon>
        <taxon>Nezara</taxon>
    </lineage>
</organism>
<dbReference type="InterPro" id="IPR026100">
    <property type="entry name" value="Tmem223"/>
</dbReference>
<evidence type="ECO:0008006" key="4">
    <source>
        <dbReference type="Google" id="ProtNLM"/>
    </source>
</evidence>
<dbReference type="InterPro" id="IPR045325">
    <property type="entry name" value="TMEM70/TMEM186/TMEM223"/>
</dbReference>
<dbReference type="PANTHER" id="PTHR14549">
    <property type="entry name" value="TRANSMEMBRANE PROTEIN 223"/>
    <property type="match status" value="1"/>
</dbReference>
<gene>
    <name evidence="2" type="ORF">NEZAVI_LOCUS7974</name>
</gene>
<accession>A0A9P0MMF1</accession>
<name>A0A9P0MMF1_NEZVI</name>
<dbReference type="GO" id="GO:0007399">
    <property type="term" value="P:nervous system development"/>
    <property type="evidence" value="ECO:0007669"/>
    <property type="project" value="TreeGrafter"/>
</dbReference>
<proteinExistence type="predicted"/>
<evidence type="ECO:0000256" key="1">
    <source>
        <dbReference type="SAM" id="Phobius"/>
    </source>
</evidence>
<sequence length="221" mass="25665">MLLLRPGLFNNLLKTSRIVNTKILGNVCFKNYTTQSQELLKLNTNVVKDVILYKHDNPKFFKYINMFGVSQFIFWMYLSHFSFTTLKDAPIAKEGSEKLPWWRRINLGEQKYRNGITLFCGIVGYLFLLASWSYTIRSVRYLILRKGGKVVSFVTYGPFGKNSILDVPLTKISASESREHSRIQLPIKVKGKFLYYILDMRGEFPNKLLFDATAGLRRKLP</sequence>
<feature type="transmembrane region" description="Helical" evidence="1">
    <location>
        <begin position="116"/>
        <end position="136"/>
    </location>
</feature>
<keyword evidence="1" id="KW-0472">Membrane</keyword>
<reference evidence="2" key="1">
    <citation type="submission" date="2022-01" db="EMBL/GenBank/DDBJ databases">
        <authorList>
            <person name="King R."/>
        </authorList>
    </citation>
    <scope>NUCLEOTIDE SEQUENCE</scope>
</reference>
<dbReference type="Pfam" id="PF06979">
    <property type="entry name" value="TMEM70"/>
    <property type="match status" value="1"/>
</dbReference>
<keyword evidence="1" id="KW-1133">Transmembrane helix</keyword>
<evidence type="ECO:0000313" key="3">
    <source>
        <dbReference type="Proteomes" id="UP001152798"/>
    </source>
</evidence>
<keyword evidence="3" id="KW-1185">Reference proteome</keyword>
<dbReference type="GO" id="GO:0005739">
    <property type="term" value="C:mitochondrion"/>
    <property type="evidence" value="ECO:0007669"/>
    <property type="project" value="TreeGrafter"/>
</dbReference>
<dbReference type="Proteomes" id="UP001152798">
    <property type="component" value="Chromosome 4"/>
</dbReference>
<dbReference type="OrthoDB" id="5950063at2759"/>
<dbReference type="AlphaFoldDB" id="A0A9P0MMF1"/>